<dbReference type="AlphaFoldDB" id="A0A084Z7J3"/>
<feature type="non-terminal residue" evidence="1">
    <location>
        <position position="104"/>
    </location>
</feature>
<evidence type="ECO:0000313" key="2">
    <source>
        <dbReference type="Proteomes" id="UP000028630"/>
    </source>
</evidence>
<name>A0A084Z7J3_9ENTR</name>
<protein>
    <submittedName>
        <fullName evidence="1">Tail fiber protein</fullName>
    </submittedName>
</protein>
<proteinExistence type="predicted"/>
<reference evidence="2" key="1">
    <citation type="submission" date="2014-05" db="EMBL/GenBank/DDBJ databases">
        <title>ATOL: Assembling a taxonomically balanced genome-scale reconstruction of the evolutionary history of the Enterobacteriaceae.</title>
        <authorList>
            <person name="Plunkett G. III"/>
            <person name="Neeno-Eckwall E.C."/>
            <person name="Glasner J.D."/>
            <person name="Perna N.T."/>
        </authorList>
    </citation>
    <scope>NUCLEOTIDE SEQUENCE [LARGE SCALE GENOMIC DNA]</scope>
    <source>
        <strain evidence="2">ATCC 49490</strain>
    </source>
</reference>
<organism evidence="1 2">
    <name type="scientific">Trabulsiella guamensis ATCC 49490</name>
    <dbReference type="NCBI Taxonomy" id="1005994"/>
    <lineage>
        <taxon>Bacteria</taxon>
        <taxon>Pseudomonadati</taxon>
        <taxon>Pseudomonadota</taxon>
        <taxon>Gammaproteobacteria</taxon>
        <taxon>Enterobacterales</taxon>
        <taxon>Enterobacteriaceae</taxon>
        <taxon>Trabulsiella</taxon>
    </lineage>
</organism>
<sequence length="104" mass="10900">MFYVDNPSGVPVMPPPSPVSSEADLFFTEGGNGIPPTYPGPDWFNTFQTELINVVRAAGLNLDKLNNAQLLTALGLLSLSRQNPFGDIAADGPEAIATALANLG</sequence>
<comment type="caution">
    <text evidence="1">The sequence shown here is derived from an EMBL/GenBank/DDBJ whole genome shotgun (WGS) entry which is preliminary data.</text>
</comment>
<keyword evidence="2" id="KW-1185">Reference proteome</keyword>
<gene>
    <name evidence="1" type="ORF">GTGU_04740</name>
</gene>
<dbReference type="EMBL" id="JMTB01000185">
    <property type="protein sequence ID" value="KFB93437.1"/>
    <property type="molecule type" value="Genomic_DNA"/>
</dbReference>
<evidence type="ECO:0000313" key="1">
    <source>
        <dbReference type="EMBL" id="KFB93437.1"/>
    </source>
</evidence>
<accession>A0A084Z7J3</accession>
<dbReference type="Proteomes" id="UP000028630">
    <property type="component" value="Unassembled WGS sequence"/>
</dbReference>
<dbReference type="eggNOG" id="ENOG50335VP">
    <property type="taxonomic scope" value="Bacteria"/>
</dbReference>